<dbReference type="OrthoDB" id="5851036at2759"/>
<organism evidence="2 3">
    <name type="scientific">Oesophagostomum dentatum</name>
    <name type="common">Nodular worm</name>
    <dbReference type="NCBI Taxonomy" id="61180"/>
    <lineage>
        <taxon>Eukaryota</taxon>
        <taxon>Metazoa</taxon>
        <taxon>Ecdysozoa</taxon>
        <taxon>Nematoda</taxon>
        <taxon>Chromadorea</taxon>
        <taxon>Rhabditida</taxon>
        <taxon>Rhabditina</taxon>
        <taxon>Rhabditomorpha</taxon>
        <taxon>Strongyloidea</taxon>
        <taxon>Strongylidae</taxon>
        <taxon>Oesophagostomum</taxon>
    </lineage>
</organism>
<protein>
    <submittedName>
        <fullName evidence="2">Uncharacterized protein</fullName>
    </submittedName>
</protein>
<dbReference type="Proteomes" id="UP000053660">
    <property type="component" value="Unassembled WGS sequence"/>
</dbReference>
<name>A0A0B1SJU2_OESDE</name>
<dbReference type="EMBL" id="KN570045">
    <property type="protein sequence ID" value="KHJ84126.1"/>
    <property type="molecule type" value="Genomic_DNA"/>
</dbReference>
<reference evidence="2 3" key="1">
    <citation type="submission" date="2014-03" db="EMBL/GenBank/DDBJ databases">
        <title>Draft genome of the hookworm Oesophagostomum dentatum.</title>
        <authorList>
            <person name="Mitreva M."/>
        </authorList>
    </citation>
    <scope>NUCLEOTIDE SEQUENCE [LARGE SCALE GENOMIC DNA]</scope>
    <source>
        <strain evidence="2 3">OD-Hann</strain>
    </source>
</reference>
<keyword evidence="3" id="KW-1185">Reference proteome</keyword>
<sequence>MCERLRVRNCGHIALYQVHTAYSATAAPTTRKVVNKSLASIRRQAMIRGFSHDVESPPPPTTTTEDRRARMRFREQSFQYPDEHYTAYQ</sequence>
<dbReference type="AlphaFoldDB" id="A0A0B1SJU2"/>
<evidence type="ECO:0000313" key="3">
    <source>
        <dbReference type="Proteomes" id="UP000053660"/>
    </source>
</evidence>
<evidence type="ECO:0000256" key="1">
    <source>
        <dbReference type="SAM" id="MobiDB-lite"/>
    </source>
</evidence>
<proteinExistence type="predicted"/>
<gene>
    <name evidence="2" type="ORF">OESDEN_16164</name>
</gene>
<feature type="region of interest" description="Disordered" evidence="1">
    <location>
        <begin position="49"/>
        <end position="89"/>
    </location>
</feature>
<accession>A0A0B1SJU2</accession>
<feature type="compositionally biased region" description="Basic and acidic residues" evidence="1">
    <location>
        <begin position="64"/>
        <end position="89"/>
    </location>
</feature>
<evidence type="ECO:0000313" key="2">
    <source>
        <dbReference type="EMBL" id="KHJ84126.1"/>
    </source>
</evidence>